<evidence type="ECO:0000313" key="2">
    <source>
        <dbReference type="EMBL" id="EGE09279.1"/>
    </source>
</evidence>
<dbReference type="Proteomes" id="UP000009169">
    <property type="component" value="Unassembled WGS sequence"/>
</dbReference>
<dbReference type="OrthoDB" id="4173379at2759"/>
<keyword evidence="1" id="KW-0732">Signal</keyword>
<sequence>MLFLNALLALSSALTVFSAPGDPLGVIRYDCNEGNQVLYDSECQPYDDHTSINATVPIKCNFYSTVNCTAVDVLEESCVTVDQILQVPGMYFQCVSAEN</sequence>
<evidence type="ECO:0000313" key="3">
    <source>
        <dbReference type="Proteomes" id="UP000009169"/>
    </source>
</evidence>
<dbReference type="eggNOG" id="ENOG502RQ71">
    <property type="taxonomic scope" value="Eukaryota"/>
</dbReference>
<organism evidence="2 3">
    <name type="scientific">Trichophyton equinum (strain ATCC MYA-4606 / CBS 127.97)</name>
    <name type="common">Horse ringworm fungus</name>
    <dbReference type="NCBI Taxonomy" id="559882"/>
    <lineage>
        <taxon>Eukaryota</taxon>
        <taxon>Fungi</taxon>
        <taxon>Dikarya</taxon>
        <taxon>Ascomycota</taxon>
        <taxon>Pezizomycotina</taxon>
        <taxon>Eurotiomycetes</taxon>
        <taxon>Eurotiomycetidae</taxon>
        <taxon>Onygenales</taxon>
        <taxon>Arthrodermataceae</taxon>
        <taxon>Trichophyton</taxon>
    </lineage>
</organism>
<feature type="signal peptide" evidence="1">
    <location>
        <begin position="1"/>
        <end position="18"/>
    </location>
</feature>
<feature type="chain" id="PRO_5003288557" evidence="1">
    <location>
        <begin position="19"/>
        <end position="99"/>
    </location>
</feature>
<dbReference type="EMBL" id="DS995799">
    <property type="protein sequence ID" value="EGE09279.1"/>
    <property type="molecule type" value="Genomic_DNA"/>
</dbReference>
<dbReference type="HOGENOM" id="CLU_2319843_0_0_1"/>
<accession>F2Q561</accession>
<evidence type="ECO:0000256" key="1">
    <source>
        <dbReference type="SAM" id="SignalP"/>
    </source>
</evidence>
<gene>
    <name evidence="2" type="ORF">TEQG_08230</name>
</gene>
<dbReference type="AlphaFoldDB" id="F2Q561"/>
<protein>
    <submittedName>
        <fullName evidence="2">Uncharacterized protein</fullName>
    </submittedName>
</protein>
<dbReference type="VEuPathDB" id="FungiDB:TEQG_08230"/>
<proteinExistence type="predicted"/>
<keyword evidence="3" id="KW-1185">Reference proteome</keyword>
<name>F2Q561_TRIEC</name>
<reference evidence="3" key="1">
    <citation type="journal article" date="2012" name="MBio">
        <title>Comparative genome analysis of Trichophyton rubrum and related dermatophytes reveals candidate genes involved in infection.</title>
        <authorList>
            <person name="Martinez D.A."/>
            <person name="Oliver B.G."/>
            <person name="Graeser Y."/>
            <person name="Goldberg J.M."/>
            <person name="Li W."/>
            <person name="Martinez-Rossi N.M."/>
            <person name="Monod M."/>
            <person name="Shelest E."/>
            <person name="Barton R.C."/>
            <person name="Birch E."/>
            <person name="Brakhage A.A."/>
            <person name="Chen Z."/>
            <person name="Gurr S.J."/>
            <person name="Heiman D."/>
            <person name="Heitman J."/>
            <person name="Kosti I."/>
            <person name="Rossi A."/>
            <person name="Saif S."/>
            <person name="Samalova M."/>
            <person name="Saunders C.W."/>
            <person name="Shea T."/>
            <person name="Summerbell R.C."/>
            <person name="Xu J."/>
            <person name="Young S."/>
            <person name="Zeng Q."/>
            <person name="Birren B.W."/>
            <person name="Cuomo C.A."/>
            <person name="White T.C."/>
        </authorList>
    </citation>
    <scope>NUCLEOTIDE SEQUENCE [LARGE SCALE GENOMIC DNA]</scope>
    <source>
        <strain evidence="3">ATCC MYA-4606 / CBS 127.97</strain>
    </source>
</reference>